<feature type="compositionally biased region" description="Basic and acidic residues" evidence="1">
    <location>
        <begin position="134"/>
        <end position="156"/>
    </location>
</feature>
<evidence type="ECO:0000313" key="2">
    <source>
        <dbReference type="EMBL" id="KAG0301473.1"/>
    </source>
</evidence>
<feature type="compositionally biased region" description="Low complexity" evidence="1">
    <location>
        <begin position="43"/>
        <end position="97"/>
    </location>
</feature>
<protein>
    <submittedName>
        <fullName evidence="2">Uncharacterized protein</fullName>
    </submittedName>
</protein>
<feature type="compositionally biased region" description="Polar residues" evidence="1">
    <location>
        <begin position="1"/>
        <end position="17"/>
    </location>
</feature>
<proteinExistence type="predicted"/>
<reference evidence="2" key="1">
    <citation type="journal article" date="2020" name="Fungal Divers.">
        <title>Resolving the Mortierellaceae phylogeny through synthesis of multi-gene phylogenetics and phylogenomics.</title>
        <authorList>
            <person name="Vandepol N."/>
            <person name="Liber J."/>
            <person name="Desiro A."/>
            <person name="Na H."/>
            <person name="Kennedy M."/>
            <person name="Barry K."/>
            <person name="Grigoriev I.V."/>
            <person name="Miller A.N."/>
            <person name="O'Donnell K."/>
            <person name="Stajich J.E."/>
            <person name="Bonito G."/>
        </authorList>
    </citation>
    <scope>NUCLEOTIDE SEQUENCE</scope>
    <source>
        <strain evidence="2">NVP60</strain>
    </source>
</reference>
<dbReference type="AlphaFoldDB" id="A0A9P6UI52"/>
<name>A0A9P6UI52_9FUNG</name>
<evidence type="ECO:0000256" key="1">
    <source>
        <dbReference type="SAM" id="MobiDB-lite"/>
    </source>
</evidence>
<feature type="region of interest" description="Disordered" evidence="1">
    <location>
        <begin position="1"/>
        <end position="161"/>
    </location>
</feature>
<keyword evidence="3" id="KW-1185">Reference proteome</keyword>
<gene>
    <name evidence="2" type="ORF">BGZ97_002777</name>
</gene>
<comment type="caution">
    <text evidence="2">The sequence shown here is derived from an EMBL/GenBank/DDBJ whole genome shotgun (WGS) entry which is preliminary data.</text>
</comment>
<sequence length="168" mass="19483">MTQSSTVDGYQRQNSREQGYGQGREQKQAQSQIQRQEYDYRSQGDQYSSRQQDQSYYKQDSYSSQEQQRHQQQYQSPQKYQQQQQSYNSNNDYYQNQTAGQNHGYQGQQGRAQNAHSRPEMVQVELSTMGNGPRDGEASEDRQHQAVQIDAKDGAKKEKKGSVCCIVM</sequence>
<dbReference type="Proteomes" id="UP000823405">
    <property type="component" value="Unassembled WGS sequence"/>
</dbReference>
<feature type="compositionally biased region" description="Polar residues" evidence="1">
    <location>
        <begin position="98"/>
        <end position="116"/>
    </location>
</feature>
<dbReference type="EMBL" id="JAAAIN010001626">
    <property type="protein sequence ID" value="KAG0301473.1"/>
    <property type="molecule type" value="Genomic_DNA"/>
</dbReference>
<evidence type="ECO:0000313" key="3">
    <source>
        <dbReference type="Proteomes" id="UP000823405"/>
    </source>
</evidence>
<accession>A0A9P6UI52</accession>
<organism evidence="2 3">
    <name type="scientific">Linnemannia gamsii</name>
    <dbReference type="NCBI Taxonomy" id="64522"/>
    <lineage>
        <taxon>Eukaryota</taxon>
        <taxon>Fungi</taxon>
        <taxon>Fungi incertae sedis</taxon>
        <taxon>Mucoromycota</taxon>
        <taxon>Mortierellomycotina</taxon>
        <taxon>Mortierellomycetes</taxon>
        <taxon>Mortierellales</taxon>
        <taxon>Mortierellaceae</taxon>
        <taxon>Linnemannia</taxon>
    </lineage>
</organism>